<name>A0AAD6Y4G0_9AGAR</name>
<evidence type="ECO:0000313" key="2">
    <source>
        <dbReference type="EMBL" id="KAJ7193733.1"/>
    </source>
</evidence>
<keyword evidence="3" id="KW-1185">Reference proteome</keyword>
<evidence type="ECO:0000313" key="3">
    <source>
        <dbReference type="Proteomes" id="UP001219525"/>
    </source>
</evidence>
<reference evidence="2" key="1">
    <citation type="submission" date="2023-03" db="EMBL/GenBank/DDBJ databases">
        <title>Massive genome expansion in bonnet fungi (Mycena s.s.) driven by repeated elements and novel gene families across ecological guilds.</title>
        <authorList>
            <consortium name="Lawrence Berkeley National Laboratory"/>
            <person name="Harder C.B."/>
            <person name="Miyauchi S."/>
            <person name="Viragh M."/>
            <person name="Kuo A."/>
            <person name="Thoen E."/>
            <person name="Andreopoulos B."/>
            <person name="Lu D."/>
            <person name="Skrede I."/>
            <person name="Drula E."/>
            <person name="Henrissat B."/>
            <person name="Morin E."/>
            <person name="Kohler A."/>
            <person name="Barry K."/>
            <person name="LaButti K."/>
            <person name="Morin E."/>
            <person name="Salamov A."/>
            <person name="Lipzen A."/>
            <person name="Mereny Z."/>
            <person name="Hegedus B."/>
            <person name="Baldrian P."/>
            <person name="Stursova M."/>
            <person name="Weitz H."/>
            <person name="Taylor A."/>
            <person name="Grigoriev I.V."/>
            <person name="Nagy L.G."/>
            <person name="Martin F."/>
            <person name="Kauserud H."/>
        </authorList>
    </citation>
    <scope>NUCLEOTIDE SEQUENCE</scope>
    <source>
        <strain evidence="2">9144</strain>
    </source>
</reference>
<sequence length="162" mass="18529">MPRAGRPPATPRARRTYTPITPTKRAHIVMLRDDFKWSWRDIGKQPRLVKCDHSAIYRCYKTIQASGGDLYFNQRKGKGGRKPAISAEGIEEIEEALEDGRVTDGADVQRIMYPDVPPRTVRDNLHRAGLVGFIQRQKLPLLPRHIAAPLDRPRRVSTWSHD</sequence>
<dbReference type="Proteomes" id="UP001219525">
    <property type="component" value="Unassembled WGS sequence"/>
</dbReference>
<comment type="caution">
    <text evidence="2">The sequence shown here is derived from an EMBL/GenBank/DDBJ whole genome shotgun (WGS) entry which is preliminary data.</text>
</comment>
<dbReference type="AlphaFoldDB" id="A0AAD6Y4G0"/>
<gene>
    <name evidence="2" type="ORF">GGX14DRAFT_405301</name>
    <name evidence="1" type="ORF">GGX14DRAFT_405554</name>
</gene>
<accession>A0AAD6Y4G0</accession>
<evidence type="ECO:0008006" key="4">
    <source>
        <dbReference type="Google" id="ProtNLM"/>
    </source>
</evidence>
<evidence type="ECO:0000313" key="1">
    <source>
        <dbReference type="EMBL" id="KAJ7193490.1"/>
    </source>
</evidence>
<dbReference type="EMBL" id="JARJCW010000108">
    <property type="protein sequence ID" value="KAJ7193490.1"/>
    <property type="molecule type" value="Genomic_DNA"/>
</dbReference>
<proteinExistence type="predicted"/>
<protein>
    <recommendedName>
        <fullName evidence="4">Transposase Tc1-like domain-containing protein</fullName>
    </recommendedName>
</protein>
<organism evidence="2 3">
    <name type="scientific">Mycena pura</name>
    <dbReference type="NCBI Taxonomy" id="153505"/>
    <lineage>
        <taxon>Eukaryota</taxon>
        <taxon>Fungi</taxon>
        <taxon>Dikarya</taxon>
        <taxon>Basidiomycota</taxon>
        <taxon>Agaricomycotina</taxon>
        <taxon>Agaricomycetes</taxon>
        <taxon>Agaricomycetidae</taxon>
        <taxon>Agaricales</taxon>
        <taxon>Marasmiineae</taxon>
        <taxon>Mycenaceae</taxon>
        <taxon>Mycena</taxon>
    </lineage>
</organism>
<dbReference type="EMBL" id="JARJCW010000105">
    <property type="protein sequence ID" value="KAJ7193733.1"/>
    <property type="molecule type" value="Genomic_DNA"/>
</dbReference>